<proteinExistence type="predicted"/>
<dbReference type="OrthoDB" id="3790651at2759"/>
<dbReference type="AlphaFoldDB" id="A0A1Y2AAF2"/>
<reference evidence="1 2" key="1">
    <citation type="submission" date="2016-07" db="EMBL/GenBank/DDBJ databases">
        <title>Pervasive Adenine N6-methylation of Active Genes in Fungi.</title>
        <authorList>
            <consortium name="DOE Joint Genome Institute"/>
            <person name="Mondo S.J."/>
            <person name="Dannebaum R.O."/>
            <person name="Kuo R.C."/>
            <person name="Labutti K."/>
            <person name="Haridas S."/>
            <person name="Kuo A."/>
            <person name="Salamov A."/>
            <person name="Ahrendt S.R."/>
            <person name="Lipzen A."/>
            <person name="Sullivan W."/>
            <person name="Andreopoulos W.B."/>
            <person name="Clum A."/>
            <person name="Lindquist E."/>
            <person name="Daum C."/>
            <person name="Ramamoorthy G.K."/>
            <person name="Gryganskyi A."/>
            <person name="Culley D."/>
            <person name="Magnuson J.K."/>
            <person name="James T.Y."/>
            <person name="O'Malley M.A."/>
            <person name="Stajich J.E."/>
            <person name="Spatafora J.W."/>
            <person name="Visel A."/>
            <person name="Grigoriev I.V."/>
        </authorList>
    </citation>
    <scope>NUCLEOTIDE SEQUENCE [LARGE SCALE GENOMIC DNA]</scope>
    <source>
        <strain evidence="1 2">CBS 115471</strain>
    </source>
</reference>
<organism evidence="1 2">
    <name type="scientific">Clohesyomyces aquaticus</name>
    <dbReference type="NCBI Taxonomy" id="1231657"/>
    <lineage>
        <taxon>Eukaryota</taxon>
        <taxon>Fungi</taxon>
        <taxon>Dikarya</taxon>
        <taxon>Ascomycota</taxon>
        <taxon>Pezizomycotina</taxon>
        <taxon>Dothideomycetes</taxon>
        <taxon>Pleosporomycetidae</taxon>
        <taxon>Pleosporales</taxon>
        <taxon>Lindgomycetaceae</taxon>
        <taxon>Clohesyomyces</taxon>
    </lineage>
</organism>
<name>A0A1Y2AAF2_9PLEO</name>
<comment type="caution">
    <text evidence="1">The sequence shown here is derived from an EMBL/GenBank/DDBJ whole genome shotgun (WGS) entry which is preliminary data.</text>
</comment>
<protein>
    <submittedName>
        <fullName evidence="1">Uncharacterized protein</fullName>
    </submittedName>
</protein>
<accession>A0A1Y2AAF2</accession>
<dbReference type="EMBL" id="MCFA01000002">
    <property type="protein sequence ID" value="ORY19553.1"/>
    <property type="molecule type" value="Genomic_DNA"/>
</dbReference>
<gene>
    <name evidence="1" type="ORF">BCR34DRAFT_134254</name>
</gene>
<sequence>MKVFDGLRETRHQPTASSIGRMGNLTLVLPAQNTICLPVDSRTSDGSTNFTVPDSATFNNSTFNIGIGPDPSLNFTGATCPTKFRQVLCPIGFWAAEMLPADLSLDGYGHWNHNIVYEPTISADHGIAHALAIQTHESLPRMAALVPAAGLLTHFLLMSREL</sequence>
<evidence type="ECO:0000313" key="1">
    <source>
        <dbReference type="EMBL" id="ORY19553.1"/>
    </source>
</evidence>
<dbReference type="Proteomes" id="UP000193144">
    <property type="component" value="Unassembled WGS sequence"/>
</dbReference>
<keyword evidence="2" id="KW-1185">Reference proteome</keyword>
<evidence type="ECO:0000313" key="2">
    <source>
        <dbReference type="Proteomes" id="UP000193144"/>
    </source>
</evidence>